<dbReference type="EC" id="2.1.1.-" evidence="6"/>
<comment type="function">
    <text evidence="1 6">Exhibits S-adenosyl-L-methionine-dependent methyltransferase activity.</text>
</comment>
<dbReference type="RefSeq" id="WP_009945676.1">
    <property type="nucleotide sequence ID" value="NZ_BAAAGS010000028.1"/>
</dbReference>
<reference evidence="7 8" key="1">
    <citation type="journal article" date="2019" name="Int. J. Syst. Evol. Microbiol.">
        <title>The Global Catalogue of Microorganisms (GCM) 10K type strain sequencing project: providing services to taxonomists for standard genome sequencing and annotation.</title>
        <authorList>
            <consortium name="The Broad Institute Genomics Platform"/>
            <consortium name="The Broad Institute Genome Sequencing Center for Infectious Disease"/>
            <person name="Wu L."/>
            <person name="Ma J."/>
        </authorList>
    </citation>
    <scope>NUCLEOTIDE SEQUENCE [LARGE SCALE GENOMIC DNA]</scope>
    <source>
        <strain evidence="7 8">JCM 10303</strain>
    </source>
</reference>
<dbReference type="PANTHER" id="PTHR43619:SF2">
    <property type="entry name" value="S-ADENOSYL-L-METHIONINE-DEPENDENT METHYLTRANSFERASES SUPERFAMILY PROTEIN"/>
    <property type="match status" value="1"/>
</dbReference>
<comment type="similarity">
    <text evidence="2 6">Belongs to the UPF0677 family.</text>
</comment>
<dbReference type="Proteomes" id="UP001500729">
    <property type="component" value="Unassembled WGS sequence"/>
</dbReference>
<dbReference type="Pfam" id="PF04072">
    <property type="entry name" value="LCM"/>
    <property type="match status" value="1"/>
</dbReference>
<keyword evidence="5 6" id="KW-0949">S-adenosyl-L-methionine</keyword>
<dbReference type="PANTHER" id="PTHR43619">
    <property type="entry name" value="S-ADENOSYL-L-METHIONINE-DEPENDENT METHYLTRANSFERASE YKTD-RELATED"/>
    <property type="match status" value="1"/>
</dbReference>
<gene>
    <name evidence="7" type="ORF">GCM10009533_41150</name>
</gene>
<evidence type="ECO:0000256" key="6">
    <source>
        <dbReference type="RuleBase" id="RU362030"/>
    </source>
</evidence>
<protein>
    <recommendedName>
        <fullName evidence="6">S-adenosyl-L-methionine-dependent methyltransferase</fullName>
        <ecNumber evidence="6">2.1.1.-</ecNumber>
    </recommendedName>
</protein>
<dbReference type="InterPro" id="IPR011610">
    <property type="entry name" value="SAM_mthyl_Trfase_ML2640-like"/>
</dbReference>
<evidence type="ECO:0000256" key="3">
    <source>
        <dbReference type="ARBA" id="ARBA00022603"/>
    </source>
</evidence>
<evidence type="ECO:0000256" key="1">
    <source>
        <dbReference type="ARBA" id="ARBA00003907"/>
    </source>
</evidence>
<evidence type="ECO:0000313" key="7">
    <source>
        <dbReference type="EMBL" id="GAA0537719.1"/>
    </source>
</evidence>
<evidence type="ECO:0000313" key="8">
    <source>
        <dbReference type="Proteomes" id="UP001500729"/>
    </source>
</evidence>
<keyword evidence="3 6" id="KW-0489">Methyltransferase</keyword>
<evidence type="ECO:0000256" key="4">
    <source>
        <dbReference type="ARBA" id="ARBA00022679"/>
    </source>
</evidence>
<proteinExistence type="inferred from homology"/>
<dbReference type="NCBIfam" id="TIGR00027">
    <property type="entry name" value="mthyl_TIGR00027"/>
    <property type="match status" value="1"/>
</dbReference>
<dbReference type="SUPFAM" id="SSF53335">
    <property type="entry name" value="S-adenosyl-L-methionine-dependent methyltransferases"/>
    <property type="match status" value="1"/>
</dbReference>
<keyword evidence="8" id="KW-1185">Reference proteome</keyword>
<sequence>MTLAGKVRAAKGATSPTAELCAVIRAAETQQPERSRLLDDPFAQYFLQNWRFRTTHPFPPVFRLCLRMADRRYTGLLAEVVLRHRFCDEVVEAEVAAGCTQVVLLGAGYDTTALRHDFGPGVVVYEVDKPDTQAEKTAIMRRNSLRPKGRVQYVTCDFAAGDDLGERLTSQGFDPALPSVVLWMGVTYYLPGDSVLDTLGKLGAITAPGSKVVLDYMDASVVSGSGDDSARRARQLVASGGEPFVFGVESDDIRAFCDAGGFGVAEHHRIPDLLRRYGDDDRFWLTVVDYMGVVVLEKENAPAA</sequence>
<accession>A0ABN1DA53</accession>
<dbReference type="GO" id="GO:0008168">
    <property type="term" value="F:methyltransferase activity"/>
    <property type="evidence" value="ECO:0007669"/>
    <property type="project" value="UniProtKB-KW"/>
</dbReference>
<evidence type="ECO:0000256" key="5">
    <source>
        <dbReference type="ARBA" id="ARBA00022691"/>
    </source>
</evidence>
<dbReference type="InterPro" id="IPR029063">
    <property type="entry name" value="SAM-dependent_MTases_sf"/>
</dbReference>
<keyword evidence="4" id="KW-0808">Transferase</keyword>
<evidence type="ECO:0000256" key="2">
    <source>
        <dbReference type="ARBA" id="ARBA00008138"/>
    </source>
</evidence>
<dbReference type="Gene3D" id="3.40.50.150">
    <property type="entry name" value="Vaccinia Virus protein VP39"/>
    <property type="match status" value="1"/>
</dbReference>
<organism evidence="7 8">
    <name type="scientific">Saccharopolyspora erythraea</name>
    <name type="common">Streptomyces erythraeus</name>
    <dbReference type="NCBI Taxonomy" id="1836"/>
    <lineage>
        <taxon>Bacteria</taxon>
        <taxon>Bacillati</taxon>
        <taxon>Actinomycetota</taxon>
        <taxon>Actinomycetes</taxon>
        <taxon>Pseudonocardiales</taxon>
        <taxon>Pseudonocardiaceae</taxon>
        <taxon>Saccharopolyspora</taxon>
    </lineage>
</organism>
<name>A0ABN1DA53_SACER</name>
<dbReference type="InterPro" id="IPR007213">
    <property type="entry name" value="Ppm1/Ppm2/Tcmp"/>
</dbReference>
<dbReference type="EMBL" id="BAAAGS010000028">
    <property type="protein sequence ID" value="GAA0537719.1"/>
    <property type="molecule type" value="Genomic_DNA"/>
</dbReference>
<dbReference type="GO" id="GO:0032259">
    <property type="term" value="P:methylation"/>
    <property type="evidence" value="ECO:0007669"/>
    <property type="project" value="UniProtKB-KW"/>
</dbReference>
<comment type="caution">
    <text evidence="7">The sequence shown here is derived from an EMBL/GenBank/DDBJ whole genome shotgun (WGS) entry which is preliminary data.</text>
</comment>